<dbReference type="RefSeq" id="WP_264507120.1">
    <property type="nucleotide sequence ID" value="NZ_JAPDFL010000001.1"/>
</dbReference>
<dbReference type="EMBL" id="JAPDFL010000001">
    <property type="protein sequence ID" value="MCW1934314.1"/>
    <property type="molecule type" value="Genomic_DNA"/>
</dbReference>
<keyword evidence="1" id="KW-0812">Transmembrane</keyword>
<evidence type="ECO:0000313" key="2">
    <source>
        <dbReference type="EMBL" id="MCW1934314.1"/>
    </source>
</evidence>
<gene>
    <name evidence="2" type="ORF">OKW52_19150</name>
</gene>
<dbReference type="Proteomes" id="UP001208938">
    <property type="component" value="Unassembled WGS sequence"/>
</dbReference>
<dbReference type="Pfam" id="PF01148">
    <property type="entry name" value="CTP_transf_1"/>
    <property type="match status" value="1"/>
</dbReference>
<accession>A0ABT3H3F7</accession>
<protein>
    <submittedName>
        <fullName evidence="2">Phosphatidate cytidylyltransferase</fullName>
    </submittedName>
</protein>
<name>A0ABT3H3F7_9RHOB</name>
<organism evidence="2 3">
    <name type="scientific">Pararhodobacter zhoushanensis</name>
    <dbReference type="NCBI Taxonomy" id="2479545"/>
    <lineage>
        <taxon>Bacteria</taxon>
        <taxon>Pseudomonadati</taxon>
        <taxon>Pseudomonadota</taxon>
        <taxon>Alphaproteobacteria</taxon>
        <taxon>Rhodobacterales</taxon>
        <taxon>Paracoccaceae</taxon>
        <taxon>Pararhodobacter</taxon>
    </lineage>
</organism>
<feature type="transmembrane region" description="Helical" evidence="1">
    <location>
        <begin position="94"/>
        <end position="115"/>
    </location>
</feature>
<reference evidence="2 3" key="1">
    <citation type="submission" date="2022-10" db="EMBL/GenBank/DDBJ databases">
        <title>Pararhodobacter sp. nov., isolated from marine algae.</title>
        <authorList>
            <person name="Choi B.J."/>
            <person name="Kim J.M."/>
            <person name="Lee J.K."/>
            <person name="Choi D.G."/>
            <person name="Jeon C.O."/>
        </authorList>
    </citation>
    <scope>NUCLEOTIDE SEQUENCE [LARGE SCALE GENOMIC DNA]</scope>
    <source>
        <strain evidence="2 3">ZQ420</strain>
    </source>
</reference>
<feature type="transmembrane region" description="Helical" evidence="1">
    <location>
        <begin position="186"/>
        <end position="204"/>
    </location>
</feature>
<keyword evidence="2" id="KW-0548">Nucleotidyltransferase</keyword>
<dbReference type="PANTHER" id="PTHR43535">
    <property type="entry name" value="PHOSPHATIDATE CYTIDYLYLTRANSFERASE"/>
    <property type="match status" value="1"/>
</dbReference>
<sequence>MSLISIPAGLLWLLGGVGAFLALATLIGQILKRRRPQGHAVIANLNARIAAWWVMVALLALAFLAGRAGVVLLFAALAALSLREFLKVTACGRADIWVITGVYAIVLPVQFWAVYIDWYGFYTVFIPVYAFLLMPAVAALAGGSSGFMARAAETQWGLMVCVYGLSHVPAILSLTIPGGEAQHIQLIAWLIFTVQLSDVMQYIWGKLAGRHKLAPELSPSKTWEGMIGGVASAVAVATALWSLTPFSPAGAALMALVVTLMGTLGGLVMSAIKRDKGVKDWGAVIAGHGGFLDRLDSVIFSAPIFFHLTRYYWT</sequence>
<feature type="transmembrane region" description="Helical" evidence="1">
    <location>
        <begin position="156"/>
        <end position="174"/>
    </location>
</feature>
<feature type="transmembrane region" description="Helical" evidence="1">
    <location>
        <begin position="225"/>
        <end position="243"/>
    </location>
</feature>
<proteinExistence type="predicted"/>
<comment type="caution">
    <text evidence="2">The sequence shown here is derived from an EMBL/GenBank/DDBJ whole genome shotgun (WGS) entry which is preliminary data.</text>
</comment>
<evidence type="ECO:0000313" key="3">
    <source>
        <dbReference type="Proteomes" id="UP001208938"/>
    </source>
</evidence>
<feature type="transmembrane region" description="Helical" evidence="1">
    <location>
        <begin position="121"/>
        <end position="144"/>
    </location>
</feature>
<keyword evidence="1" id="KW-0472">Membrane</keyword>
<feature type="transmembrane region" description="Helical" evidence="1">
    <location>
        <begin position="52"/>
        <end position="82"/>
    </location>
</feature>
<feature type="transmembrane region" description="Helical" evidence="1">
    <location>
        <begin position="249"/>
        <end position="272"/>
    </location>
</feature>
<evidence type="ECO:0000256" key="1">
    <source>
        <dbReference type="SAM" id="Phobius"/>
    </source>
</evidence>
<dbReference type="PANTHER" id="PTHR43535:SF1">
    <property type="entry name" value="PHOSPHATIDATE CYTIDYLYLTRANSFERASE"/>
    <property type="match status" value="1"/>
</dbReference>
<keyword evidence="1" id="KW-1133">Transmembrane helix</keyword>
<keyword evidence="2" id="KW-0808">Transferase</keyword>
<dbReference type="GO" id="GO:0016779">
    <property type="term" value="F:nucleotidyltransferase activity"/>
    <property type="evidence" value="ECO:0007669"/>
    <property type="project" value="UniProtKB-KW"/>
</dbReference>
<keyword evidence="3" id="KW-1185">Reference proteome</keyword>